<dbReference type="SUPFAM" id="SSF51430">
    <property type="entry name" value="NAD(P)-linked oxidoreductase"/>
    <property type="match status" value="1"/>
</dbReference>
<dbReference type="RefSeq" id="WP_056996484.1">
    <property type="nucleotide sequence ID" value="NZ_AYYR01000029.1"/>
</dbReference>
<dbReference type="PATRIC" id="fig|1423733.4.peg.1699"/>
<organism evidence="8 9">
    <name type="scientific">Secundilactobacillus collinoides DSM 20515 = JCM 1123</name>
    <dbReference type="NCBI Taxonomy" id="1423733"/>
    <lineage>
        <taxon>Bacteria</taxon>
        <taxon>Bacillati</taxon>
        <taxon>Bacillota</taxon>
        <taxon>Bacilli</taxon>
        <taxon>Lactobacillales</taxon>
        <taxon>Lactobacillaceae</taxon>
        <taxon>Secundilactobacillus</taxon>
    </lineage>
</organism>
<dbReference type="GO" id="GO:0016616">
    <property type="term" value="F:oxidoreductase activity, acting on the CH-OH group of donors, NAD or NADP as acceptor"/>
    <property type="evidence" value="ECO:0007669"/>
    <property type="project" value="UniProtKB-ARBA"/>
</dbReference>
<comment type="caution">
    <text evidence="8">The sequence shown here is derived from an EMBL/GenBank/DDBJ whole genome shotgun (WGS) entry which is preliminary data.</text>
</comment>
<dbReference type="PROSITE" id="PS00798">
    <property type="entry name" value="ALDOKETO_REDUCTASE_1"/>
    <property type="match status" value="1"/>
</dbReference>
<dbReference type="PANTHER" id="PTHR43827:SF3">
    <property type="entry name" value="NADP-DEPENDENT OXIDOREDUCTASE DOMAIN-CONTAINING PROTEIN"/>
    <property type="match status" value="1"/>
</dbReference>
<sequence>MAVLTDVYELNNGVNIPKIGFGTWQIPDGKVAYESTLTALKEGYRHIDTAKAYGNEVSVGRAIRDFGIARENVFVTSKLPSHIKDHDGVLKAFNETFSDLNIGYVDLYLIHAPWPWRNIGQKCDTENVEAWGAMEEIYKSGKARAIGVSNFNVHDLKNLMKNTKVTPAVDQIQYYVGFTEPKITAFAKAHNILIEAYSPLATGDVLHSTELTALADTYNVTVPQLALRYCLQAGVLPLPKATSQAHIAANKALDFMISTIDMERLNACQDTAPSHFHNETQG</sequence>
<feature type="active site" description="Proton donor" evidence="4">
    <location>
        <position position="53"/>
    </location>
</feature>
<feature type="site" description="Lowers pKa of active site Tyr" evidence="6">
    <location>
        <position position="78"/>
    </location>
</feature>
<evidence type="ECO:0000256" key="2">
    <source>
        <dbReference type="ARBA" id="ARBA00022857"/>
    </source>
</evidence>
<dbReference type="InterPro" id="IPR018170">
    <property type="entry name" value="Aldo/ket_reductase_CS"/>
</dbReference>
<reference evidence="8 9" key="1">
    <citation type="journal article" date="2015" name="Genome Announc.">
        <title>Expanding the biotechnology potential of lactobacilli through comparative genomics of 213 strains and associated genera.</title>
        <authorList>
            <person name="Sun Z."/>
            <person name="Harris H.M."/>
            <person name="McCann A."/>
            <person name="Guo C."/>
            <person name="Argimon S."/>
            <person name="Zhang W."/>
            <person name="Yang X."/>
            <person name="Jeffery I.B."/>
            <person name="Cooney J.C."/>
            <person name="Kagawa T.F."/>
            <person name="Liu W."/>
            <person name="Song Y."/>
            <person name="Salvetti E."/>
            <person name="Wrobel A."/>
            <person name="Rasinkangas P."/>
            <person name="Parkhill J."/>
            <person name="Rea M.C."/>
            <person name="O'Sullivan O."/>
            <person name="Ritari J."/>
            <person name="Douillard F.P."/>
            <person name="Paul Ross R."/>
            <person name="Yang R."/>
            <person name="Briner A.E."/>
            <person name="Felis G.E."/>
            <person name="de Vos W.M."/>
            <person name="Barrangou R."/>
            <person name="Klaenhammer T.R."/>
            <person name="Caufield P.W."/>
            <person name="Cui Y."/>
            <person name="Zhang H."/>
            <person name="O'Toole P.W."/>
        </authorList>
    </citation>
    <scope>NUCLEOTIDE SEQUENCE [LARGE SCALE GENOMIC DNA]</scope>
    <source>
        <strain evidence="8 9">DSM 20515</strain>
    </source>
</reference>
<dbReference type="Proteomes" id="UP000051845">
    <property type="component" value="Unassembled WGS sequence"/>
</dbReference>
<evidence type="ECO:0000256" key="6">
    <source>
        <dbReference type="PIRSR" id="PIRSR000097-3"/>
    </source>
</evidence>
<dbReference type="STRING" id="33960.TY91_02820"/>
<dbReference type="InterPro" id="IPR023210">
    <property type="entry name" value="NADP_OxRdtase_dom"/>
</dbReference>
<evidence type="ECO:0000256" key="4">
    <source>
        <dbReference type="PIRSR" id="PIRSR000097-1"/>
    </source>
</evidence>
<feature type="binding site" evidence="5">
    <location>
        <position position="111"/>
    </location>
    <ligand>
        <name>substrate</name>
    </ligand>
</feature>
<name>A0A0R2BAG5_SECCO</name>
<evidence type="ECO:0000256" key="5">
    <source>
        <dbReference type="PIRSR" id="PIRSR000097-2"/>
    </source>
</evidence>
<proteinExistence type="inferred from homology"/>
<gene>
    <name evidence="8" type="ORF">FC82_GL001613</name>
</gene>
<dbReference type="Gene3D" id="3.20.20.100">
    <property type="entry name" value="NADP-dependent oxidoreductase domain"/>
    <property type="match status" value="1"/>
</dbReference>
<comment type="similarity">
    <text evidence="1">Belongs to the aldo/keto reductase family.</text>
</comment>
<accession>A0A0R2BAG5</accession>
<dbReference type="PRINTS" id="PR00069">
    <property type="entry name" value="ALDKETRDTASE"/>
</dbReference>
<dbReference type="Pfam" id="PF00248">
    <property type="entry name" value="Aldo_ket_red"/>
    <property type="match status" value="1"/>
</dbReference>
<dbReference type="PIRSF" id="PIRSF000097">
    <property type="entry name" value="AKR"/>
    <property type="match status" value="1"/>
</dbReference>
<dbReference type="AlphaFoldDB" id="A0A0R2BAG5"/>
<dbReference type="InterPro" id="IPR020471">
    <property type="entry name" value="AKR"/>
</dbReference>
<keyword evidence="2" id="KW-0521">NADP</keyword>
<evidence type="ECO:0000256" key="3">
    <source>
        <dbReference type="ARBA" id="ARBA00023002"/>
    </source>
</evidence>
<dbReference type="PANTHER" id="PTHR43827">
    <property type="entry name" value="2,5-DIKETO-D-GLUCONIC ACID REDUCTASE"/>
    <property type="match status" value="1"/>
</dbReference>
<dbReference type="PROSITE" id="PS00062">
    <property type="entry name" value="ALDOKETO_REDUCTASE_2"/>
    <property type="match status" value="1"/>
</dbReference>
<evidence type="ECO:0000256" key="1">
    <source>
        <dbReference type="ARBA" id="ARBA00007905"/>
    </source>
</evidence>
<dbReference type="InterPro" id="IPR036812">
    <property type="entry name" value="NAD(P)_OxRdtase_dom_sf"/>
</dbReference>
<feature type="domain" description="NADP-dependent oxidoreductase" evidence="7">
    <location>
        <begin position="18"/>
        <end position="269"/>
    </location>
</feature>
<dbReference type="EMBL" id="AYYR01000029">
    <property type="protein sequence ID" value="KRM76381.1"/>
    <property type="molecule type" value="Genomic_DNA"/>
</dbReference>
<protein>
    <submittedName>
        <fullName evidence="8">Oxidoreductase</fullName>
    </submittedName>
</protein>
<dbReference type="FunFam" id="3.20.20.100:FF:000002">
    <property type="entry name" value="2,5-diketo-D-gluconic acid reductase A"/>
    <property type="match status" value="1"/>
</dbReference>
<evidence type="ECO:0000313" key="8">
    <source>
        <dbReference type="EMBL" id="KRM76381.1"/>
    </source>
</evidence>
<keyword evidence="3" id="KW-0560">Oxidoreductase</keyword>
<evidence type="ECO:0000313" key="9">
    <source>
        <dbReference type="Proteomes" id="UP000051845"/>
    </source>
</evidence>
<evidence type="ECO:0000259" key="7">
    <source>
        <dbReference type="Pfam" id="PF00248"/>
    </source>
</evidence>
<dbReference type="CDD" id="cd19071">
    <property type="entry name" value="AKR_AKR1-5-like"/>
    <property type="match status" value="1"/>
</dbReference>